<dbReference type="PANTHER" id="PTHR43617">
    <property type="entry name" value="L-AMINO ACID N-ACETYLTRANSFERASE"/>
    <property type="match status" value="1"/>
</dbReference>
<dbReference type="OrthoDB" id="156739at2"/>
<dbReference type="InterPro" id="IPR016181">
    <property type="entry name" value="Acyl_CoA_acyltransferase"/>
</dbReference>
<evidence type="ECO:0000313" key="2">
    <source>
        <dbReference type="EMBL" id="ARU60104.1"/>
    </source>
</evidence>
<dbReference type="KEGG" id="tum:CBW65_02805"/>
<dbReference type="PROSITE" id="PS51186">
    <property type="entry name" value="GNAT"/>
    <property type="match status" value="1"/>
</dbReference>
<evidence type="ECO:0000259" key="1">
    <source>
        <dbReference type="PROSITE" id="PS51186"/>
    </source>
</evidence>
<feature type="domain" description="N-acetyltransferase" evidence="1">
    <location>
        <begin position="1"/>
        <end position="146"/>
    </location>
</feature>
<proteinExistence type="predicted"/>
<sequence length="146" mass="16290">MEIVRAIGADFEFVIEHGAQSLQEGTRGTFQAVGNEARVQELLDPLWERGAYPLVAKAGEQVLGWITVGAAKDPFSGEEVGFLYELYVLPEHRGKGLGKQMMERGISELREQGHTEIRLNVFAGNPAQKLYESLGFQVRNLQMELK</sequence>
<dbReference type="Pfam" id="PF00583">
    <property type="entry name" value="Acetyltransf_1"/>
    <property type="match status" value="1"/>
</dbReference>
<dbReference type="InterPro" id="IPR050276">
    <property type="entry name" value="MshD_Acetyltransferase"/>
</dbReference>
<dbReference type="GO" id="GO:0016747">
    <property type="term" value="F:acyltransferase activity, transferring groups other than amino-acyl groups"/>
    <property type="evidence" value="ECO:0007669"/>
    <property type="project" value="InterPro"/>
</dbReference>
<accession>A0A1Y0IL54</accession>
<dbReference type="PANTHER" id="PTHR43617:SF34">
    <property type="entry name" value="PUTATIVE-RELATED"/>
    <property type="match status" value="1"/>
</dbReference>
<dbReference type="Proteomes" id="UP000195437">
    <property type="component" value="Chromosome"/>
</dbReference>
<dbReference type="SUPFAM" id="SSF55729">
    <property type="entry name" value="Acyl-CoA N-acyltransferases (Nat)"/>
    <property type="match status" value="1"/>
</dbReference>
<dbReference type="Gene3D" id="3.40.630.30">
    <property type="match status" value="1"/>
</dbReference>
<evidence type="ECO:0000313" key="3">
    <source>
        <dbReference type="Proteomes" id="UP000195437"/>
    </source>
</evidence>
<dbReference type="RefSeq" id="WP_087455492.1">
    <property type="nucleotide sequence ID" value="NZ_CP021434.1"/>
</dbReference>
<gene>
    <name evidence="2" type="ORF">CBW65_02805</name>
</gene>
<keyword evidence="3" id="KW-1185">Reference proteome</keyword>
<dbReference type="CDD" id="cd04301">
    <property type="entry name" value="NAT_SF"/>
    <property type="match status" value="1"/>
</dbReference>
<reference evidence="3" key="1">
    <citation type="submission" date="2017-05" db="EMBL/GenBank/DDBJ databases">
        <authorList>
            <person name="Sung H."/>
        </authorList>
    </citation>
    <scope>NUCLEOTIDE SEQUENCE [LARGE SCALE GENOMIC DNA]</scope>
    <source>
        <strain evidence="3">AR23208</strain>
    </source>
</reference>
<dbReference type="InterPro" id="IPR000182">
    <property type="entry name" value="GNAT_dom"/>
</dbReference>
<organism evidence="2 3">
    <name type="scientific">Tumebacillus avium</name>
    <dbReference type="NCBI Taxonomy" id="1903704"/>
    <lineage>
        <taxon>Bacteria</taxon>
        <taxon>Bacillati</taxon>
        <taxon>Bacillota</taxon>
        <taxon>Bacilli</taxon>
        <taxon>Bacillales</taxon>
        <taxon>Alicyclobacillaceae</taxon>
        <taxon>Tumebacillus</taxon>
    </lineage>
</organism>
<name>A0A1Y0IL54_9BACL</name>
<dbReference type="AlphaFoldDB" id="A0A1Y0IL54"/>
<protein>
    <recommendedName>
        <fullName evidence="1">N-acetyltransferase domain-containing protein</fullName>
    </recommendedName>
</protein>
<dbReference type="EMBL" id="CP021434">
    <property type="protein sequence ID" value="ARU60104.1"/>
    <property type="molecule type" value="Genomic_DNA"/>
</dbReference>